<organism evidence="3 4">
    <name type="scientific">Catenuloplanes niger</name>
    <dbReference type="NCBI Taxonomy" id="587534"/>
    <lineage>
        <taxon>Bacteria</taxon>
        <taxon>Bacillati</taxon>
        <taxon>Actinomycetota</taxon>
        <taxon>Actinomycetes</taxon>
        <taxon>Micromonosporales</taxon>
        <taxon>Micromonosporaceae</taxon>
        <taxon>Catenuloplanes</taxon>
    </lineage>
</organism>
<evidence type="ECO:0000256" key="1">
    <source>
        <dbReference type="SAM" id="MobiDB-lite"/>
    </source>
</evidence>
<reference evidence="3 4" key="1">
    <citation type="submission" date="2023-07" db="EMBL/GenBank/DDBJ databases">
        <title>Sequencing the genomes of 1000 actinobacteria strains.</title>
        <authorList>
            <person name="Klenk H.-P."/>
        </authorList>
    </citation>
    <scope>NUCLEOTIDE SEQUENCE [LARGE SCALE GENOMIC DNA]</scope>
    <source>
        <strain evidence="3 4">DSM 44711</strain>
    </source>
</reference>
<dbReference type="Proteomes" id="UP001183629">
    <property type="component" value="Unassembled WGS sequence"/>
</dbReference>
<protein>
    <submittedName>
        <fullName evidence="3">Uncharacterized protein</fullName>
    </submittedName>
</protein>
<dbReference type="AlphaFoldDB" id="A0AAE4CWB2"/>
<feature type="region of interest" description="Disordered" evidence="1">
    <location>
        <begin position="53"/>
        <end position="93"/>
    </location>
</feature>
<keyword evidence="2" id="KW-0472">Membrane</keyword>
<evidence type="ECO:0000256" key="2">
    <source>
        <dbReference type="SAM" id="Phobius"/>
    </source>
</evidence>
<comment type="caution">
    <text evidence="3">The sequence shown here is derived from an EMBL/GenBank/DDBJ whole genome shotgun (WGS) entry which is preliminary data.</text>
</comment>
<sequence length="93" mass="9798">MYAWIWRKLPFGTPGRIAGSLLITGGLVALLWFVVFPWAEPILPFDDVQVGDDFGTTTHAPGGDGTGDGTPGPGDGHDVPYDTTTNNPEPTAS</sequence>
<keyword evidence="2" id="KW-1133">Transmembrane helix</keyword>
<evidence type="ECO:0000313" key="4">
    <source>
        <dbReference type="Proteomes" id="UP001183629"/>
    </source>
</evidence>
<accession>A0AAE4CWB2</accession>
<feature type="compositionally biased region" description="Gly residues" evidence="1">
    <location>
        <begin position="62"/>
        <end position="74"/>
    </location>
</feature>
<dbReference type="RefSeq" id="WP_310415812.1">
    <property type="nucleotide sequence ID" value="NZ_JAVDYC010000001.1"/>
</dbReference>
<keyword evidence="2" id="KW-0812">Transmembrane</keyword>
<feature type="compositionally biased region" description="Polar residues" evidence="1">
    <location>
        <begin position="82"/>
        <end position="93"/>
    </location>
</feature>
<gene>
    <name evidence="3" type="ORF">J2S44_003874</name>
</gene>
<dbReference type="EMBL" id="JAVDYC010000001">
    <property type="protein sequence ID" value="MDR7323624.1"/>
    <property type="molecule type" value="Genomic_DNA"/>
</dbReference>
<keyword evidence="4" id="KW-1185">Reference proteome</keyword>
<name>A0AAE4CWB2_9ACTN</name>
<evidence type="ECO:0000313" key="3">
    <source>
        <dbReference type="EMBL" id="MDR7323624.1"/>
    </source>
</evidence>
<feature type="transmembrane region" description="Helical" evidence="2">
    <location>
        <begin position="21"/>
        <end position="39"/>
    </location>
</feature>
<proteinExistence type="predicted"/>